<dbReference type="STRING" id="1763537.ULVI_09515"/>
<dbReference type="AlphaFoldDB" id="A0A167HNW1"/>
<keyword evidence="2" id="KW-1185">Reference proteome</keyword>
<protein>
    <submittedName>
        <fullName evidence="1">Uncharacterized protein</fullName>
    </submittedName>
</protein>
<dbReference type="EMBL" id="LRXL01000037">
    <property type="protein sequence ID" value="OAB78808.1"/>
    <property type="molecule type" value="Genomic_DNA"/>
</dbReference>
<reference evidence="1 2" key="1">
    <citation type="submission" date="2016-02" db="EMBL/GenBank/DDBJ databases">
        <title>Ulvibacter sp. LPB0005, isolated from Thais luteostoma.</title>
        <authorList>
            <person name="Shin S.-K."/>
            <person name="Yi H."/>
        </authorList>
    </citation>
    <scope>NUCLEOTIDE SEQUENCE [LARGE SCALE GENOMIC DNA]</scope>
    <source>
        <strain evidence="1 2">LPB0005</strain>
    </source>
</reference>
<organism evidence="1 2">
    <name type="scientific">Cochleicola gelatinilyticus</name>
    <dbReference type="NCBI Taxonomy" id="1763537"/>
    <lineage>
        <taxon>Bacteria</taxon>
        <taxon>Pseudomonadati</taxon>
        <taxon>Bacteroidota</taxon>
        <taxon>Flavobacteriia</taxon>
        <taxon>Flavobacteriales</taxon>
        <taxon>Flavobacteriaceae</taxon>
        <taxon>Cochleicola</taxon>
    </lineage>
</organism>
<dbReference type="InterPro" id="IPR045538">
    <property type="entry name" value="CIS_TMP"/>
</dbReference>
<accession>A0A167HNW1</accession>
<dbReference type="Proteomes" id="UP000077013">
    <property type="component" value="Unassembled WGS sequence"/>
</dbReference>
<proteinExistence type="predicted"/>
<name>A0A167HNW1_9FLAO</name>
<sequence>MVAAKNIIHKMTIEVDTNSMSLGLQLKDDLPSFLKTHIYPELEHYFKTLAKESKAHTLRFSTLELDLSINATDALRDLQPILLKKVKEQIKSKIASEIQLPSQHVQRISEAGKLADAFLYFLKTGNYPWWFSEAKIFTEKEVIQMLTSEKFQARLKQLLQDSTPRK</sequence>
<evidence type="ECO:0000313" key="1">
    <source>
        <dbReference type="EMBL" id="OAB78808.1"/>
    </source>
</evidence>
<dbReference type="OrthoDB" id="1488184at2"/>
<comment type="caution">
    <text evidence="1">The sequence shown here is derived from an EMBL/GenBank/DDBJ whole genome shotgun (WGS) entry which is preliminary data.</text>
</comment>
<evidence type="ECO:0000313" key="2">
    <source>
        <dbReference type="Proteomes" id="UP000077013"/>
    </source>
</evidence>
<dbReference type="Pfam" id="PF19268">
    <property type="entry name" value="CIS_TMP"/>
    <property type="match status" value="1"/>
</dbReference>
<gene>
    <name evidence="1" type="ORF">ULVI_09515</name>
</gene>